<comment type="caution">
    <text evidence="3">The sequence shown here is derived from an EMBL/GenBank/DDBJ whole genome shotgun (WGS) entry which is preliminary data.</text>
</comment>
<feature type="chain" id="PRO_5038034081" evidence="2">
    <location>
        <begin position="28"/>
        <end position="176"/>
    </location>
</feature>
<evidence type="ECO:0000313" key="3">
    <source>
        <dbReference type="EMBL" id="MBM9459548.1"/>
    </source>
</evidence>
<dbReference type="Proteomes" id="UP000663791">
    <property type="component" value="Unassembled WGS sequence"/>
</dbReference>
<gene>
    <name evidence="3" type="ORF">JK386_06510</name>
</gene>
<feature type="region of interest" description="Disordered" evidence="1">
    <location>
        <begin position="157"/>
        <end position="176"/>
    </location>
</feature>
<feature type="compositionally biased region" description="Basic and acidic residues" evidence="1">
    <location>
        <begin position="159"/>
        <end position="176"/>
    </location>
</feature>
<sequence length="176" mass="18357">MTRRATGRGALLALVLTLGLGGLGALAGCGTDEAPDDDSTVDDLVQRMDATIGGPLHDAADAGGIAFTSGTRRMTICGEDYAPVGVSVGNIMKFQAPADLPDEEALRAIGDVLTGDGWQVEQPTGERLDATKDDLTLSVQAGVAYVVNLDGECAETSEEVAKSHDERPSEKIVWDR</sequence>
<keyword evidence="4" id="KW-1185">Reference proteome</keyword>
<dbReference type="PROSITE" id="PS51257">
    <property type="entry name" value="PROKAR_LIPOPROTEIN"/>
    <property type="match status" value="1"/>
</dbReference>
<keyword evidence="2" id="KW-0732">Signal</keyword>
<evidence type="ECO:0000256" key="1">
    <source>
        <dbReference type="SAM" id="MobiDB-lite"/>
    </source>
</evidence>
<evidence type="ECO:0000313" key="4">
    <source>
        <dbReference type="Proteomes" id="UP000663791"/>
    </source>
</evidence>
<feature type="signal peptide" evidence="2">
    <location>
        <begin position="1"/>
        <end position="27"/>
    </location>
</feature>
<accession>A0A938Y7D6</accession>
<organism evidence="3 4">
    <name type="scientific">Nocardioides faecalis</name>
    <dbReference type="NCBI Taxonomy" id="2803858"/>
    <lineage>
        <taxon>Bacteria</taxon>
        <taxon>Bacillati</taxon>
        <taxon>Actinomycetota</taxon>
        <taxon>Actinomycetes</taxon>
        <taxon>Propionibacteriales</taxon>
        <taxon>Nocardioidaceae</taxon>
        <taxon>Nocardioides</taxon>
    </lineage>
</organism>
<reference evidence="3" key="1">
    <citation type="submission" date="2021-01" db="EMBL/GenBank/DDBJ databases">
        <title>Novel species in genus Nocardioides.</title>
        <authorList>
            <person name="Zhang G."/>
        </authorList>
    </citation>
    <scope>NUCLEOTIDE SEQUENCE</scope>
    <source>
        <strain evidence="3">Zg-536</strain>
    </source>
</reference>
<dbReference type="EMBL" id="JAERTX010000005">
    <property type="protein sequence ID" value="MBM9459548.1"/>
    <property type="molecule type" value="Genomic_DNA"/>
</dbReference>
<dbReference type="AlphaFoldDB" id="A0A938Y7D6"/>
<proteinExistence type="predicted"/>
<evidence type="ECO:0000256" key="2">
    <source>
        <dbReference type="SAM" id="SignalP"/>
    </source>
</evidence>
<protein>
    <submittedName>
        <fullName evidence="3">Uncharacterized protein</fullName>
    </submittedName>
</protein>
<name>A0A938Y7D6_9ACTN</name>
<dbReference type="RefSeq" id="WP_205290874.1">
    <property type="nucleotide sequence ID" value="NZ_CP074406.1"/>
</dbReference>